<sequence length="138" mass="15264">MLSPRTLVYFRHGIAIRLRGKHTQQGPKHTPDTYTPDVDTSPPSSSTTHQVESSSTLSAKVQRPNEHIPNNQNDVNAGIGTEEYQHVSGDNGRPYDLDAPMNYRYGGRDKWVEDKGAETSHPGEGPEGSAKEGRKPER</sequence>
<evidence type="ECO:0000313" key="1">
    <source>
        <dbReference type="EMBL" id="TFK63469.1"/>
    </source>
</evidence>
<name>A0ACD3ADS8_9AGAR</name>
<accession>A0ACD3ADS8</accession>
<gene>
    <name evidence="1" type="ORF">BDN72DRAFT_320916</name>
</gene>
<protein>
    <submittedName>
        <fullName evidence="1">Uncharacterized protein</fullName>
    </submittedName>
</protein>
<reference evidence="1 2" key="1">
    <citation type="journal article" date="2019" name="Nat. Ecol. Evol.">
        <title>Megaphylogeny resolves global patterns of mushroom evolution.</title>
        <authorList>
            <person name="Varga T."/>
            <person name="Krizsan K."/>
            <person name="Foldi C."/>
            <person name="Dima B."/>
            <person name="Sanchez-Garcia M."/>
            <person name="Sanchez-Ramirez S."/>
            <person name="Szollosi G.J."/>
            <person name="Szarkandi J.G."/>
            <person name="Papp V."/>
            <person name="Albert L."/>
            <person name="Andreopoulos W."/>
            <person name="Angelini C."/>
            <person name="Antonin V."/>
            <person name="Barry K.W."/>
            <person name="Bougher N.L."/>
            <person name="Buchanan P."/>
            <person name="Buyck B."/>
            <person name="Bense V."/>
            <person name="Catcheside P."/>
            <person name="Chovatia M."/>
            <person name="Cooper J."/>
            <person name="Damon W."/>
            <person name="Desjardin D."/>
            <person name="Finy P."/>
            <person name="Geml J."/>
            <person name="Haridas S."/>
            <person name="Hughes K."/>
            <person name="Justo A."/>
            <person name="Karasinski D."/>
            <person name="Kautmanova I."/>
            <person name="Kiss B."/>
            <person name="Kocsube S."/>
            <person name="Kotiranta H."/>
            <person name="LaButti K.M."/>
            <person name="Lechner B.E."/>
            <person name="Liimatainen K."/>
            <person name="Lipzen A."/>
            <person name="Lukacs Z."/>
            <person name="Mihaltcheva S."/>
            <person name="Morgado L.N."/>
            <person name="Niskanen T."/>
            <person name="Noordeloos M.E."/>
            <person name="Ohm R.A."/>
            <person name="Ortiz-Santana B."/>
            <person name="Ovrebo C."/>
            <person name="Racz N."/>
            <person name="Riley R."/>
            <person name="Savchenko A."/>
            <person name="Shiryaev A."/>
            <person name="Soop K."/>
            <person name="Spirin V."/>
            <person name="Szebenyi C."/>
            <person name="Tomsovsky M."/>
            <person name="Tulloss R.E."/>
            <person name="Uehling J."/>
            <person name="Grigoriev I.V."/>
            <person name="Vagvolgyi C."/>
            <person name="Papp T."/>
            <person name="Martin F.M."/>
            <person name="Miettinen O."/>
            <person name="Hibbett D.S."/>
            <person name="Nagy L.G."/>
        </authorList>
    </citation>
    <scope>NUCLEOTIDE SEQUENCE [LARGE SCALE GENOMIC DNA]</scope>
    <source>
        <strain evidence="1 2">NL-1719</strain>
    </source>
</reference>
<keyword evidence="2" id="KW-1185">Reference proteome</keyword>
<proteinExistence type="predicted"/>
<dbReference type="EMBL" id="ML208521">
    <property type="protein sequence ID" value="TFK63469.1"/>
    <property type="molecule type" value="Genomic_DNA"/>
</dbReference>
<evidence type="ECO:0000313" key="2">
    <source>
        <dbReference type="Proteomes" id="UP000308600"/>
    </source>
</evidence>
<dbReference type="Proteomes" id="UP000308600">
    <property type="component" value="Unassembled WGS sequence"/>
</dbReference>
<organism evidence="1 2">
    <name type="scientific">Pluteus cervinus</name>
    <dbReference type="NCBI Taxonomy" id="181527"/>
    <lineage>
        <taxon>Eukaryota</taxon>
        <taxon>Fungi</taxon>
        <taxon>Dikarya</taxon>
        <taxon>Basidiomycota</taxon>
        <taxon>Agaricomycotina</taxon>
        <taxon>Agaricomycetes</taxon>
        <taxon>Agaricomycetidae</taxon>
        <taxon>Agaricales</taxon>
        <taxon>Pluteineae</taxon>
        <taxon>Pluteaceae</taxon>
        <taxon>Pluteus</taxon>
    </lineage>
</organism>